<dbReference type="Proteomes" id="UP000275385">
    <property type="component" value="Unassembled WGS sequence"/>
</dbReference>
<keyword evidence="2" id="KW-1185">Reference proteome</keyword>
<reference evidence="1 2" key="1">
    <citation type="submission" date="2018-08" db="EMBL/GenBank/DDBJ databases">
        <title>Draft genome of the lignicolous fungus Coniochaeta pulveracea.</title>
        <authorList>
            <person name="Borstlap C.J."/>
            <person name="De Witt R.N."/>
            <person name="Botha A."/>
            <person name="Volschenk H."/>
        </authorList>
    </citation>
    <scope>NUCLEOTIDE SEQUENCE [LARGE SCALE GENOMIC DNA]</scope>
    <source>
        <strain evidence="1 2">CAB683</strain>
    </source>
</reference>
<organism evidence="1 2">
    <name type="scientific">Coniochaeta pulveracea</name>
    <dbReference type="NCBI Taxonomy" id="177199"/>
    <lineage>
        <taxon>Eukaryota</taxon>
        <taxon>Fungi</taxon>
        <taxon>Dikarya</taxon>
        <taxon>Ascomycota</taxon>
        <taxon>Pezizomycotina</taxon>
        <taxon>Sordariomycetes</taxon>
        <taxon>Sordariomycetidae</taxon>
        <taxon>Coniochaetales</taxon>
        <taxon>Coniochaetaceae</taxon>
        <taxon>Coniochaeta</taxon>
    </lineage>
</organism>
<evidence type="ECO:0000313" key="2">
    <source>
        <dbReference type="Proteomes" id="UP000275385"/>
    </source>
</evidence>
<gene>
    <name evidence="1" type="ORF">DL546_007453</name>
</gene>
<protein>
    <submittedName>
        <fullName evidence="1">Uncharacterized protein</fullName>
    </submittedName>
</protein>
<evidence type="ECO:0000313" key="1">
    <source>
        <dbReference type="EMBL" id="RKU48289.1"/>
    </source>
</evidence>
<accession>A0A420YK76</accession>
<comment type="caution">
    <text evidence="1">The sequence shown here is derived from an EMBL/GenBank/DDBJ whole genome shotgun (WGS) entry which is preliminary data.</text>
</comment>
<proteinExistence type="predicted"/>
<dbReference type="EMBL" id="QVQW01000005">
    <property type="protein sequence ID" value="RKU48289.1"/>
    <property type="molecule type" value="Genomic_DNA"/>
</dbReference>
<sequence length="112" mass="13135">MVCTRWNWKEEKAHRATYESHDDYETYKNRGQTNILGSVFVGESISGRRIFASVRFYYIHQSHMRRLERERNMLASGVIQKYPYRACVTVAVTFGHDALVGSLGHPMHQRLE</sequence>
<dbReference type="AlphaFoldDB" id="A0A420YK76"/>
<name>A0A420YK76_9PEZI</name>